<feature type="transmembrane region" description="Helical" evidence="6">
    <location>
        <begin position="26"/>
        <end position="48"/>
    </location>
</feature>
<gene>
    <name evidence="7" type="ORF">M0R89_16740</name>
</gene>
<proteinExistence type="predicted"/>
<dbReference type="InterPro" id="IPR011701">
    <property type="entry name" value="MFS"/>
</dbReference>
<sequence length="432" mass="43277">MTEFEFRAAVGRRVAVLRNRPFRRLLAGRTVSVLGDGFYAVAAMWLVYDLTGSTAYTGLAGFLTRAPGVLKVLVGPLVDRFPLGRTITLSEVAQALLVLVVPLAAAAGRPSVWVVLVAMPLLALANLFSGPAQNAAVPRLVSDERMVRANSVAKVVGKTADAAARAVAGAVVAATSAVALYVVDAATFVLAGSVFASLSIPERGRGPDEGAESAESALDLDGYLADLREGFGVVSGSVVGLMLAGSMLANFLTGVALAVLPAFADAVGGAETYGLLLAGMTVGGVVGSMLAAAVDGVPLGQTVVVGFVAAGLAWVGAVALPGRTATVALFATSRVPVGVYNVSASATLQTGVPDELLGRVTALVGSASSLVLPAGMLLGGVLGARLGSRTVMLASGVGSVLLAAYWAAVPSLRTFGPPNAVSSGEFGGSETV</sequence>
<evidence type="ECO:0000313" key="8">
    <source>
        <dbReference type="Proteomes" id="UP000830729"/>
    </source>
</evidence>
<evidence type="ECO:0000256" key="2">
    <source>
        <dbReference type="ARBA" id="ARBA00022475"/>
    </source>
</evidence>
<keyword evidence="2" id="KW-1003">Cell membrane</keyword>
<accession>A0A8U0HU35</accession>
<dbReference type="InterPro" id="IPR036259">
    <property type="entry name" value="MFS_trans_sf"/>
</dbReference>
<keyword evidence="3 6" id="KW-0812">Transmembrane</keyword>
<keyword evidence="5 6" id="KW-0472">Membrane</keyword>
<evidence type="ECO:0000256" key="5">
    <source>
        <dbReference type="ARBA" id="ARBA00023136"/>
    </source>
</evidence>
<keyword evidence="4 6" id="KW-1133">Transmembrane helix</keyword>
<dbReference type="Gene3D" id="1.20.1250.20">
    <property type="entry name" value="MFS general substrate transporter like domains"/>
    <property type="match status" value="1"/>
</dbReference>
<evidence type="ECO:0000256" key="1">
    <source>
        <dbReference type="ARBA" id="ARBA00004651"/>
    </source>
</evidence>
<dbReference type="EMBL" id="CP096659">
    <property type="protein sequence ID" value="UPV74174.1"/>
    <property type="molecule type" value="Genomic_DNA"/>
</dbReference>
<comment type="subcellular location">
    <subcellularLocation>
        <location evidence="1">Cell membrane</location>
        <topology evidence="1">Multi-pass membrane protein</topology>
    </subcellularLocation>
</comment>
<dbReference type="SUPFAM" id="SSF103473">
    <property type="entry name" value="MFS general substrate transporter"/>
    <property type="match status" value="1"/>
</dbReference>
<feature type="transmembrane region" description="Helical" evidence="6">
    <location>
        <begin position="360"/>
        <end position="384"/>
    </location>
</feature>
<keyword evidence="8" id="KW-1185">Reference proteome</keyword>
<feature type="transmembrane region" description="Helical" evidence="6">
    <location>
        <begin position="238"/>
        <end position="260"/>
    </location>
</feature>
<feature type="transmembrane region" description="Helical" evidence="6">
    <location>
        <begin position="272"/>
        <end position="293"/>
    </location>
</feature>
<evidence type="ECO:0000313" key="7">
    <source>
        <dbReference type="EMBL" id="UPV74174.1"/>
    </source>
</evidence>
<name>A0A8U0HU35_9EURY</name>
<feature type="transmembrane region" description="Helical" evidence="6">
    <location>
        <begin position="111"/>
        <end position="129"/>
    </location>
</feature>
<dbReference type="RefSeq" id="WP_248650221.1">
    <property type="nucleotide sequence ID" value="NZ_CP096659.1"/>
</dbReference>
<reference evidence="7 8" key="1">
    <citation type="submission" date="2022-04" db="EMBL/GenBank/DDBJ databases">
        <title>Diverse halophilic archaea isolated from saline environments.</title>
        <authorList>
            <person name="Cui H.-L."/>
        </authorList>
    </citation>
    <scope>NUCLEOTIDE SEQUENCE [LARGE SCALE GENOMIC DNA]</scope>
    <source>
        <strain evidence="7 8">XZYJT49</strain>
    </source>
</reference>
<protein>
    <submittedName>
        <fullName evidence="7">MFS transporter</fullName>
    </submittedName>
</protein>
<dbReference type="GeneID" id="72186881"/>
<dbReference type="GO" id="GO:0022857">
    <property type="term" value="F:transmembrane transporter activity"/>
    <property type="evidence" value="ECO:0007669"/>
    <property type="project" value="InterPro"/>
</dbReference>
<feature type="transmembrane region" description="Helical" evidence="6">
    <location>
        <begin position="162"/>
        <end position="183"/>
    </location>
</feature>
<dbReference type="Proteomes" id="UP000830729">
    <property type="component" value="Chromosome"/>
</dbReference>
<dbReference type="Pfam" id="PF07690">
    <property type="entry name" value="MFS_1"/>
    <property type="match status" value="1"/>
</dbReference>
<dbReference type="AlphaFoldDB" id="A0A8U0HU35"/>
<dbReference type="PANTHER" id="PTHR23513:SF6">
    <property type="entry name" value="MAJOR FACILITATOR SUPERFAMILY ASSOCIATED DOMAIN-CONTAINING PROTEIN"/>
    <property type="match status" value="1"/>
</dbReference>
<evidence type="ECO:0000256" key="6">
    <source>
        <dbReference type="SAM" id="Phobius"/>
    </source>
</evidence>
<dbReference type="GO" id="GO:0005886">
    <property type="term" value="C:plasma membrane"/>
    <property type="evidence" value="ECO:0007669"/>
    <property type="project" value="UniProtKB-SubCell"/>
</dbReference>
<organism evidence="7 8">
    <name type="scientific">Halorussus limi</name>
    <dbReference type="NCBI Taxonomy" id="2938695"/>
    <lineage>
        <taxon>Archaea</taxon>
        <taxon>Methanobacteriati</taxon>
        <taxon>Methanobacteriota</taxon>
        <taxon>Stenosarchaea group</taxon>
        <taxon>Halobacteria</taxon>
        <taxon>Halobacteriales</taxon>
        <taxon>Haladaptataceae</taxon>
        <taxon>Halorussus</taxon>
    </lineage>
</organism>
<feature type="transmembrane region" description="Helical" evidence="6">
    <location>
        <begin position="327"/>
        <end position="348"/>
    </location>
</feature>
<dbReference type="CDD" id="cd06173">
    <property type="entry name" value="MFS_MefA_like"/>
    <property type="match status" value="1"/>
</dbReference>
<evidence type="ECO:0000256" key="3">
    <source>
        <dbReference type="ARBA" id="ARBA00022692"/>
    </source>
</evidence>
<feature type="transmembrane region" description="Helical" evidence="6">
    <location>
        <begin position="299"/>
        <end position="320"/>
    </location>
</feature>
<dbReference type="PANTHER" id="PTHR23513">
    <property type="entry name" value="INTEGRAL MEMBRANE EFFLUX PROTEIN-RELATED"/>
    <property type="match status" value="1"/>
</dbReference>
<feature type="transmembrane region" description="Helical" evidence="6">
    <location>
        <begin position="391"/>
        <end position="408"/>
    </location>
</feature>
<evidence type="ECO:0000256" key="4">
    <source>
        <dbReference type="ARBA" id="ARBA00022989"/>
    </source>
</evidence>
<dbReference type="KEGG" id="halx:M0R89_16740"/>